<name>A0A2T6ZB77_TUBBO</name>
<dbReference type="AlphaFoldDB" id="A0A2T6ZB77"/>
<reference evidence="1 2" key="1">
    <citation type="submission" date="2017-04" db="EMBL/GenBank/DDBJ databases">
        <title>Draft genome sequence of Tuber borchii Vittad., a whitish edible truffle.</title>
        <authorList>
            <consortium name="DOE Joint Genome Institute"/>
            <person name="Murat C."/>
            <person name="Kuo A."/>
            <person name="Barry K.W."/>
            <person name="Clum A."/>
            <person name="Dockter R.B."/>
            <person name="Fauchery L."/>
            <person name="Iotti M."/>
            <person name="Kohler A."/>
            <person name="Labutti K."/>
            <person name="Lindquist E.A."/>
            <person name="Lipzen A."/>
            <person name="Ohm R.A."/>
            <person name="Wang M."/>
            <person name="Grigoriev I.V."/>
            <person name="Zambonelli A."/>
            <person name="Martin F.M."/>
        </authorList>
    </citation>
    <scope>NUCLEOTIDE SEQUENCE [LARGE SCALE GENOMIC DNA]</scope>
    <source>
        <strain evidence="1 2">Tbo3840</strain>
    </source>
</reference>
<dbReference type="STRING" id="42251.A0A2T6ZB77"/>
<dbReference type="EMBL" id="NESQ01000474">
    <property type="protein sequence ID" value="PUU72745.1"/>
    <property type="molecule type" value="Genomic_DNA"/>
</dbReference>
<comment type="caution">
    <text evidence="1">The sequence shown here is derived from an EMBL/GenBank/DDBJ whole genome shotgun (WGS) entry which is preliminary data.</text>
</comment>
<accession>A0A2T6ZB77</accession>
<sequence>MDQPGLQNPRPQVPYCGCLGLFTPCFQCLNVVLVPGKYPETGVHKIYGRKSMRITNSPLVFPDASYLGQKQKLPNEGLAPSSNRLSVVRAASLENPARPELEVLEKGIQPGRNDGVERRAERVIQNIGTAIEGKNTWYLDFLLAIGVRIWELGVGIGNESLLEFLAKSGMMLLKKTIELGYPDGTGRLARAWTKALLWTVRERNRPDIARRMLELCVGKFQSLVDEGRDQEAEDLVYAAIEILLATAETENQILLGLFLDVFITAFEQLMDGRFEKRTLKVIDGYATKFRTALPQRNCKEGAEARTIAIAGILALRNAVENNKMKVAQHFTNIYQEILQWVFDSGAAKEILLQLELHNMLVSSVTEICLPDEVLLLCSCLLQKETTDDNWRKPSREIVSYAVIQVLTVAEDEGRFGVLEAHMESWVKGILRARPGESTRENIRYIFEVARDEGVPRPSSSETLNRSLERIIMKIDGISEVGA</sequence>
<evidence type="ECO:0000313" key="1">
    <source>
        <dbReference type="EMBL" id="PUU72745.1"/>
    </source>
</evidence>
<protein>
    <submittedName>
        <fullName evidence="1">Uncharacterized protein</fullName>
    </submittedName>
</protein>
<gene>
    <name evidence="1" type="ORF">B9Z19DRAFT_1096681</name>
</gene>
<proteinExistence type="predicted"/>
<dbReference type="Proteomes" id="UP000244722">
    <property type="component" value="Unassembled WGS sequence"/>
</dbReference>
<organism evidence="1 2">
    <name type="scientific">Tuber borchii</name>
    <name type="common">White truffle</name>
    <dbReference type="NCBI Taxonomy" id="42251"/>
    <lineage>
        <taxon>Eukaryota</taxon>
        <taxon>Fungi</taxon>
        <taxon>Dikarya</taxon>
        <taxon>Ascomycota</taxon>
        <taxon>Pezizomycotina</taxon>
        <taxon>Pezizomycetes</taxon>
        <taxon>Pezizales</taxon>
        <taxon>Tuberaceae</taxon>
        <taxon>Tuber</taxon>
    </lineage>
</organism>
<evidence type="ECO:0000313" key="2">
    <source>
        <dbReference type="Proteomes" id="UP000244722"/>
    </source>
</evidence>
<keyword evidence="2" id="KW-1185">Reference proteome</keyword>